<dbReference type="InterPro" id="IPR002035">
    <property type="entry name" value="VWF_A"/>
</dbReference>
<dbReference type="PANTHER" id="PTHR36846:SF1">
    <property type="entry name" value="PROTEIN VIAA"/>
    <property type="match status" value="1"/>
</dbReference>
<keyword evidence="1" id="KW-0175">Coiled coil</keyword>
<evidence type="ECO:0000259" key="3">
    <source>
        <dbReference type="PROSITE" id="PS50234"/>
    </source>
</evidence>
<dbReference type="Proteomes" id="UP001205748">
    <property type="component" value="Unassembled WGS sequence"/>
</dbReference>
<dbReference type="Gene3D" id="3.40.50.410">
    <property type="entry name" value="von Willebrand factor, type A domain"/>
    <property type="match status" value="1"/>
</dbReference>
<sequence>MTNNSFEKYHQSQYLYENNVILCNLLDKDFFFEFYRESKILAQMNEKGEKVFPFFHYMIEDMFYTLYKMVITLKEELEISQKVKPHRLLINEVLKTKNVRHLRRRTKGNLINSYHALHFYIEWLLEFIQREEILKLLEERKDIAEEIKTLEEELEKQQQKKETIEEEIEDFNQPCEPDAQQQSEEQKQKTEEKAEKQEKDDLDIPQGNDEKDPQGGQIDEVEDEGQASDDSMLQENMEAEKYQKGDREDTGESVAGQGEPSTDNHLEQNKDNSAAPKELSEEQLQLELQLISKKIEEYEEKLQELQQEDQIILDEYERKLSEENMEEVADKAIFILEDVEDKVQSFGGQTEEMKQLSFDTILKLSQTFRDPKMEQFLKKIGKTRALARKGQQKRKKKFQGIESRRVMSDDLNSITEDEYLNLGIGIEEIEMDFYNRYLNAQLSTWMGAKVEKKKKGPIIVCYDGSASMEGQRIEATKAHLLAFMDVARKQKRKMLTIQFSSAQDDLYIVELEPRRGNLKEVVEIIEGYIGKGTDFKKPLIKSLEYIGDLGYKDADIIFMTDGESVIEEKFKKEFLEHKKKYKFNMYTILINYKRREYKDIQSLSDEVYYVYGGNWNEKISEKIFSI</sequence>
<dbReference type="SUPFAM" id="SSF53300">
    <property type="entry name" value="vWA-like"/>
    <property type="match status" value="1"/>
</dbReference>
<accession>A0AAE3HDC2</accession>
<proteinExistence type="predicted"/>
<feature type="compositionally biased region" description="Basic and acidic residues" evidence="2">
    <location>
        <begin position="184"/>
        <end position="199"/>
    </location>
</feature>
<feature type="domain" description="VWFA" evidence="3">
    <location>
        <begin position="457"/>
        <end position="626"/>
    </location>
</feature>
<dbReference type="AlphaFoldDB" id="A0AAE3HDC2"/>
<evidence type="ECO:0000313" key="4">
    <source>
        <dbReference type="EMBL" id="MCR1897896.1"/>
    </source>
</evidence>
<organism evidence="4 5">
    <name type="scientific">Irregularibacter muris</name>
    <dbReference type="NCBI Taxonomy" id="1796619"/>
    <lineage>
        <taxon>Bacteria</taxon>
        <taxon>Bacillati</taxon>
        <taxon>Bacillota</taxon>
        <taxon>Clostridia</taxon>
        <taxon>Eubacteriales</taxon>
        <taxon>Eubacteriaceae</taxon>
        <taxon>Irregularibacter</taxon>
    </lineage>
</organism>
<evidence type="ECO:0000256" key="1">
    <source>
        <dbReference type="SAM" id="Coils"/>
    </source>
</evidence>
<feature type="region of interest" description="Disordered" evidence="2">
    <location>
        <begin position="172"/>
        <end position="281"/>
    </location>
</feature>
<feature type="compositionally biased region" description="Basic and acidic residues" evidence="2">
    <location>
        <begin position="238"/>
        <end position="250"/>
    </location>
</feature>
<evidence type="ECO:0000313" key="5">
    <source>
        <dbReference type="Proteomes" id="UP001205748"/>
    </source>
</evidence>
<evidence type="ECO:0000256" key="2">
    <source>
        <dbReference type="SAM" id="MobiDB-lite"/>
    </source>
</evidence>
<dbReference type="RefSeq" id="WP_257529362.1">
    <property type="nucleotide sequence ID" value="NZ_JANKAS010000002.1"/>
</dbReference>
<dbReference type="InterPro" id="IPR036465">
    <property type="entry name" value="vWFA_dom_sf"/>
</dbReference>
<dbReference type="PANTHER" id="PTHR36846">
    <property type="entry name" value="PROTEIN VIAA"/>
    <property type="match status" value="1"/>
</dbReference>
<comment type="caution">
    <text evidence="4">The sequence shown here is derived from an EMBL/GenBank/DDBJ whole genome shotgun (WGS) entry which is preliminary data.</text>
</comment>
<dbReference type="PROSITE" id="PS50234">
    <property type="entry name" value="VWFA"/>
    <property type="match status" value="1"/>
</dbReference>
<gene>
    <name evidence="4" type="ORF">NSA47_02700</name>
</gene>
<feature type="coiled-coil region" evidence="1">
    <location>
        <begin position="281"/>
        <end position="315"/>
    </location>
</feature>
<dbReference type="EMBL" id="JANKAS010000002">
    <property type="protein sequence ID" value="MCR1897896.1"/>
    <property type="molecule type" value="Genomic_DNA"/>
</dbReference>
<reference evidence="4" key="1">
    <citation type="submission" date="2022-07" db="EMBL/GenBank/DDBJ databases">
        <title>Enhanced cultured diversity of the mouse gut microbiota enables custom-made synthetic communities.</title>
        <authorList>
            <person name="Afrizal A."/>
        </authorList>
    </citation>
    <scope>NUCLEOTIDE SEQUENCE</scope>
    <source>
        <strain evidence="4">DSM 28593</strain>
    </source>
</reference>
<protein>
    <recommendedName>
        <fullName evidence="3">VWFA domain-containing protein</fullName>
    </recommendedName>
</protein>
<dbReference type="GO" id="GO:0005829">
    <property type="term" value="C:cytosol"/>
    <property type="evidence" value="ECO:0007669"/>
    <property type="project" value="TreeGrafter"/>
</dbReference>
<name>A0AAE3HDC2_9FIRM</name>
<keyword evidence="5" id="KW-1185">Reference proteome</keyword>